<evidence type="ECO:0000256" key="1">
    <source>
        <dbReference type="ARBA" id="ARBA00023125"/>
    </source>
</evidence>
<dbReference type="Pfam" id="PF13411">
    <property type="entry name" value="MerR_1"/>
    <property type="match status" value="1"/>
</dbReference>
<accession>A0ABW3E8L3</accession>
<dbReference type="PANTHER" id="PTHR30204:SF82">
    <property type="entry name" value="TRANSCRIPTIONAL REGULATOR, MERR FAMILY"/>
    <property type="match status" value="1"/>
</dbReference>
<protein>
    <submittedName>
        <fullName evidence="3">MerR family transcriptional regulator</fullName>
    </submittedName>
</protein>
<keyword evidence="4" id="KW-1185">Reference proteome</keyword>
<dbReference type="InterPro" id="IPR000551">
    <property type="entry name" value="MerR-type_HTH_dom"/>
</dbReference>
<dbReference type="PRINTS" id="PR00040">
    <property type="entry name" value="HTHMERR"/>
</dbReference>
<dbReference type="SUPFAM" id="SSF46955">
    <property type="entry name" value="Putative DNA-binding domain"/>
    <property type="match status" value="1"/>
</dbReference>
<feature type="domain" description="HTH merR-type" evidence="2">
    <location>
        <begin position="2"/>
        <end position="71"/>
    </location>
</feature>
<evidence type="ECO:0000313" key="3">
    <source>
        <dbReference type="EMBL" id="MFD0896599.1"/>
    </source>
</evidence>
<dbReference type="Proteomes" id="UP001597104">
    <property type="component" value="Unassembled WGS sequence"/>
</dbReference>
<dbReference type="RefSeq" id="WP_137638560.1">
    <property type="nucleotide sequence ID" value="NZ_BJDN01000029.1"/>
</dbReference>
<dbReference type="CDD" id="cd01109">
    <property type="entry name" value="HTH_YyaN"/>
    <property type="match status" value="1"/>
</dbReference>
<dbReference type="PROSITE" id="PS50937">
    <property type="entry name" value="HTH_MERR_2"/>
    <property type="match status" value="1"/>
</dbReference>
<proteinExistence type="predicted"/>
<evidence type="ECO:0000313" key="4">
    <source>
        <dbReference type="Proteomes" id="UP001597104"/>
    </source>
</evidence>
<sequence>MTYTIKEVAAKVGLSVYTLRFYDKQGLLPFVVRDQAGYRAFTEGDLNLLRTICCLKNTGMKIKAIRQYIDYVMAGPASVAQRRTLLRQHRQAVVAQQQQIAQNLAEIDYKLGLYSAPNAAGVVAQELAFAVAEKQANHLANPYQNTQA</sequence>
<dbReference type="InterPro" id="IPR009061">
    <property type="entry name" value="DNA-bd_dom_put_sf"/>
</dbReference>
<evidence type="ECO:0000259" key="2">
    <source>
        <dbReference type="PROSITE" id="PS50937"/>
    </source>
</evidence>
<dbReference type="Gene3D" id="1.10.1660.10">
    <property type="match status" value="1"/>
</dbReference>
<dbReference type="InterPro" id="IPR047057">
    <property type="entry name" value="MerR_fam"/>
</dbReference>
<dbReference type="EMBL" id="JBHTIO010000012">
    <property type="protein sequence ID" value="MFD0896599.1"/>
    <property type="molecule type" value="Genomic_DNA"/>
</dbReference>
<gene>
    <name evidence="3" type="ORF">ACFQZ7_02425</name>
</gene>
<dbReference type="PANTHER" id="PTHR30204">
    <property type="entry name" value="REDOX-CYCLING DRUG-SENSING TRANSCRIPTIONAL ACTIVATOR SOXR"/>
    <property type="match status" value="1"/>
</dbReference>
<organism evidence="3 4">
    <name type="scientific">Loigolactobacillus binensis</name>
    <dbReference type="NCBI Taxonomy" id="2559922"/>
    <lineage>
        <taxon>Bacteria</taxon>
        <taxon>Bacillati</taxon>
        <taxon>Bacillota</taxon>
        <taxon>Bacilli</taxon>
        <taxon>Lactobacillales</taxon>
        <taxon>Lactobacillaceae</taxon>
        <taxon>Loigolactobacillus</taxon>
    </lineage>
</organism>
<name>A0ABW3E8L3_9LACO</name>
<reference evidence="4" key="1">
    <citation type="journal article" date="2019" name="Int. J. Syst. Evol. Microbiol.">
        <title>The Global Catalogue of Microorganisms (GCM) 10K type strain sequencing project: providing services to taxonomists for standard genome sequencing and annotation.</title>
        <authorList>
            <consortium name="The Broad Institute Genomics Platform"/>
            <consortium name="The Broad Institute Genome Sequencing Center for Infectious Disease"/>
            <person name="Wu L."/>
            <person name="Ma J."/>
        </authorList>
    </citation>
    <scope>NUCLEOTIDE SEQUENCE [LARGE SCALE GENOMIC DNA]</scope>
    <source>
        <strain evidence="4">CCM 8925</strain>
    </source>
</reference>
<keyword evidence="1" id="KW-0238">DNA-binding</keyword>
<comment type="caution">
    <text evidence="3">The sequence shown here is derived from an EMBL/GenBank/DDBJ whole genome shotgun (WGS) entry which is preliminary data.</text>
</comment>
<dbReference type="SMART" id="SM00422">
    <property type="entry name" value="HTH_MERR"/>
    <property type="match status" value="1"/>
</dbReference>